<dbReference type="EMBL" id="JAAAIN010000003">
    <property type="protein sequence ID" value="KAG0323382.1"/>
    <property type="molecule type" value="Genomic_DNA"/>
</dbReference>
<accession>A0A9P6RM55</accession>
<comment type="caution">
    <text evidence="9">The sequence shown here is derived from an EMBL/GenBank/DDBJ whole genome shotgun (WGS) entry which is preliminary data.</text>
</comment>
<evidence type="ECO:0000256" key="4">
    <source>
        <dbReference type="ARBA" id="ARBA00022519"/>
    </source>
</evidence>
<reference evidence="9" key="1">
    <citation type="journal article" date="2020" name="Fungal Divers.">
        <title>Resolving the Mortierellaceae phylogeny through synthesis of multi-gene phylogenetics and phylogenomics.</title>
        <authorList>
            <person name="Vandepol N."/>
            <person name="Liber J."/>
            <person name="Desiro A."/>
            <person name="Na H."/>
            <person name="Kennedy M."/>
            <person name="Barry K."/>
            <person name="Grigoriev I.V."/>
            <person name="Miller A.N."/>
            <person name="O'Donnell K."/>
            <person name="Stajich J.E."/>
            <person name="Bonito G."/>
        </authorList>
    </citation>
    <scope>NUCLEOTIDE SEQUENCE</scope>
    <source>
        <strain evidence="9">NVP60</strain>
    </source>
</reference>
<feature type="transmembrane region" description="Helical" evidence="8">
    <location>
        <begin position="150"/>
        <end position="170"/>
    </location>
</feature>
<name>A0A9P6RM55_9FUNG</name>
<feature type="non-terminal residue" evidence="9">
    <location>
        <position position="1"/>
    </location>
</feature>
<evidence type="ECO:0000256" key="7">
    <source>
        <dbReference type="ARBA" id="ARBA00023136"/>
    </source>
</evidence>
<dbReference type="Pfam" id="PF03222">
    <property type="entry name" value="Trp_Tyr_perm"/>
    <property type="match status" value="1"/>
</dbReference>
<evidence type="ECO:0000313" key="9">
    <source>
        <dbReference type="EMBL" id="KAG0323382.1"/>
    </source>
</evidence>
<dbReference type="Proteomes" id="UP000823405">
    <property type="component" value="Unassembled WGS sequence"/>
</dbReference>
<evidence type="ECO:0000256" key="8">
    <source>
        <dbReference type="SAM" id="Phobius"/>
    </source>
</evidence>
<proteinExistence type="predicted"/>
<dbReference type="AlphaFoldDB" id="A0A9P6RM55"/>
<keyword evidence="7 8" id="KW-0472">Membrane</keyword>
<sequence>AEQDLRMIKCKQKISGGFRSYLGASTFARIRGFISTARKQGWNIFHSLLLAFQGNTSQLRGDVGDRHGSRRRSLWVGRIVTVLTFVTMGNISRAEFPQIIAKGGNVDTFVGALDGALNTSSMLAATLGLARKRYAQAIYTAPCNNLMLNLIIVCGFIVYLTVIMNMFGWLPVFK</sequence>
<comment type="subcellular location">
    <subcellularLocation>
        <location evidence="1">Cell inner membrane</location>
        <topology evidence="1">Multi-pass membrane protein</topology>
    </subcellularLocation>
</comment>
<evidence type="ECO:0000256" key="3">
    <source>
        <dbReference type="ARBA" id="ARBA00022475"/>
    </source>
</evidence>
<keyword evidence="3" id="KW-1003">Cell membrane</keyword>
<organism evidence="9 10">
    <name type="scientific">Linnemannia gamsii</name>
    <dbReference type="NCBI Taxonomy" id="64522"/>
    <lineage>
        <taxon>Eukaryota</taxon>
        <taxon>Fungi</taxon>
        <taxon>Fungi incertae sedis</taxon>
        <taxon>Mucoromycota</taxon>
        <taxon>Mortierellomycotina</taxon>
        <taxon>Mortierellomycetes</taxon>
        <taxon>Mortierellales</taxon>
        <taxon>Mortierellaceae</taxon>
        <taxon>Linnemannia</taxon>
    </lineage>
</organism>
<keyword evidence="6 8" id="KW-1133">Transmembrane helix</keyword>
<dbReference type="GO" id="GO:0005886">
    <property type="term" value="C:plasma membrane"/>
    <property type="evidence" value="ECO:0007669"/>
    <property type="project" value="UniProtKB-SubCell"/>
</dbReference>
<feature type="transmembrane region" description="Helical" evidence="8">
    <location>
        <begin position="75"/>
        <end position="92"/>
    </location>
</feature>
<keyword evidence="4" id="KW-0997">Cell inner membrane</keyword>
<evidence type="ECO:0000256" key="6">
    <source>
        <dbReference type="ARBA" id="ARBA00022989"/>
    </source>
</evidence>
<gene>
    <name evidence="9" type="ORF">BGZ97_006742</name>
</gene>
<protein>
    <submittedName>
        <fullName evidence="9">Uncharacterized protein</fullName>
    </submittedName>
</protein>
<feature type="transmembrane region" description="Helical" evidence="8">
    <location>
        <begin position="112"/>
        <end position="130"/>
    </location>
</feature>
<evidence type="ECO:0000256" key="5">
    <source>
        <dbReference type="ARBA" id="ARBA00022692"/>
    </source>
</evidence>
<evidence type="ECO:0000256" key="2">
    <source>
        <dbReference type="ARBA" id="ARBA00022448"/>
    </source>
</evidence>
<dbReference type="InterPro" id="IPR018227">
    <property type="entry name" value="Amino_acid_transport_2"/>
</dbReference>
<keyword evidence="10" id="KW-1185">Reference proteome</keyword>
<evidence type="ECO:0000313" key="10">
    <source>
        <dbReference type="Proteomes" id="UP000823405"/>
    </source>
</evidence>
<keyword evidence="5 8" id="KW-0812">Transmembrane</keyword>
<evidence type="ECO:0000256" key="1">
    <source>
        <dbReference type="ARBA" id="ARBA00004429"/>
    </source>
</evidence>
<dbReference type="GO" id="GO:0003333">
    <property type="term" value="P:amino acid transmembrane transport"/>
    <property type="evidence" value="ECO:0007669"/>
    <property type="project" value="InterPro"/>
</dbReference>
<keyword evidence="2" id="KW-0813">Transport</keyword>